<sequence>MTQQPSAALDTIQIRYRISYLTWLRMRLWKQQRPITMSVACNMLLNKGLDDEGVTGDPAVLLGLEETKPE</sequence>
<accession>X1Q8N8</accession>
<dbReference type="AlphaFoldDB" id="X1Q8N8"/>
<evidence type="ECO:0000313" key="1">
    <source>
        <dbReference type="EMBL" id="GAI64857.1"/>
    </source>
</evidence>
<dbReference type="EMBL" id="BARW01001872">
    <property type="protein sequence ID" value="GAI64857.1"/>
    <property type="molecule type" value="Genomic_DNA"/>
</dbReference>
<gene>
    <name evidence="1" type="ORF">S12H4_05598</name>
</gene>
<protein>
    <submittedName>
        <fullName evidence="1">Uncharacterized protein</fullName>
    </submittedName>
</protein>
<name>X1Q8N8_9ZZZZ</name>
<comment type="caution">
    <text evidence="1">The sequence shown here is derived from an EMBL/GenBank/DDBJ whole genome shotgun (WGS) entry which is preliminary data.</text>
</comment>
<organism evidence="1">
    <name type="scientific">marine sediment metagenome</name>
    <dbReference type="NCBI Taxonomy" id="412755"/>
    <lineage>
        <taxon>unclassified sequences</taxon>
        <taxon>metagenomes</taxon>
        <taxon>ecological metagenomes</taxon>
    </lineage>
</organism>
<reference evidence="1" key="1">
    <citation type="journal article" date="2014" name="Front. Microbiol.">
        <title>High frequency of phylogenetically diverse reductive dehalogenase-homologous genes in deep subseafloor sedimentary metagenomes.</title>
        <authorList>
            <person name="Kawai M."/>
            <person name="Futagami T."/>
            <person name="Toyoda A."/>
            <person name="Takaki Y."/>
            <person name="Nishi S."/>
            <person name="Hori S."/>
            <person name="Arai W."/>
            <person name="Tsubouchi T."/>
            <person name="Morono Y."/>
            <person name="Uchiyama I."/>
            <person name="Ito T."/>
            <person name="Fujiyama A."/>
            <person name="Inagaki F."/>
            <person name="Takami H."/>
        </authorList>
    </citation>
    <scope>NUCLEOTIDE SEQUENCE</scope>
    <source>
        <strain evidence="1">Expedition CK06-06</strain>
    </source>
</reference>
<proteinExistence type="predicted"/>